<dbReference type="PANTHER" id="PTHR11783">
    <property type="entry name" value="SULFOTRANSFERASE SULT"/>
    <property type="match status" value="1"/>
</dbReference>
<dbReference type="RefSeq" id="WP_166178178.1">
    <property type="nucleotide sequence ID" value="NZ_CP045119.1"/>
</dbReference>
<dbReference type="InterPro" id="IPR027417">
    <property type="entry name" value="P-loop_NTPase"/>
</dbReference>
<evidence type="ECO:0000313" key="1">
    <source>
        <dbReference type="EMBL" id="QIN84217.1"/>
    </source>
</evidence>
<dbReference type="AlphaFoldDB" id="A0A6G8QD85"/>
<name>A0A6G8QD85_9ACTN</name>
<dbReference type="Gene3D" id="3.40.50.300">
    <property type="entry name" value="P-loop containing nucleotide triphosphate hydrolases"/>
    <property type="match status" value="1"/>
</dbReference>
<organism evidence="1 2">
    <name type="scientific">Rubrobacter tropicus</name>
    <dbReference type="NCBI Taxonomy" id="2653851"/>
    <lineage>
        <taxon>Bacteria</taxon>
        <taxon>Bacillati</taxon>
        <taxon>Actinomycetota</taxon>
        <taxon>Rubrobacteria</taxon>
        <taxon>Rubrobacterales</taxon>
        <taxon>Rubrobacteraceae</taxon>
        <taxon>Rubrobacter</taxon>
    </lineage>
</organism>
<dbReference type="SUPFAM" id="SSF52540">
    <property type="entry name" value="P-loop containing nucleoside triphosphate hydrolases"/>
    <property type="match status" value="1"/>
</dbReference>
<dbReference type="Proteomes" id="UP000501452">
    <property type="component" value="Chromosome"/>
</dbReference>
<dbReference type="Pfam" id="PF13469">
    <property type="entry name" value="Sulfotransfer_3"/>
    <property type="match status" value="1"/>
</dbReference>
<protein>
    <recommendedName>
        <fullName evidence="3">Sulfotransferase</fullName>
    </recommendedName>
</protein>
<evidence type="ECO:0000313" key="2">
    <source>
        <dbReference type="Proteomes" id="UP000501452"/>
    </source>
</evidence>
<dbReference type="EMBL" id="CP045119">
    <property type="protein sequence ID" value="QIN84217.1"/>
    <property type="molecule type" value="Genomic_DNA"/>
</dbReference>
<proteinExistence type="predicted"/>
<reference evidence="1 2" key="1">
    <citation type="submission" date="2019-10" db="EMBL/GenBank/DDBJ databases">
        <title>Rubrobacter sp nov SCSIO 52090 isolated from a deep-sea sediment in the South China Sea.</title>
        <authorList>
            <person name="Chen R.W."/>
        </authorList>
    </citation>
    <scope>NUCLEOTIDE SEQUENCE [LARGE SCALE GENOMIC DNA]</scope>
    <source>
        <strain evidence="1 2">SCSIO 52909</strain>
    </source>
</reference>
<gene>
    <name evidence="1" type="ORF">GBA63_17325</name>
</gene>
<evidence type="ECO:0008006" key="3">
    <source>
        <dbReference type="Google" id="ProtNLM"/>
    </source>
</evidence>
<sequence>MFFVVGYQKSGTTWLMRMLDAHPEILCRGEGRFFGAAWRQKSLVKSDAMRPPSSLLYAVREAEYLRLWIERSVWSRNDDPREHLDNLARMAVDYFLQGELAKTGKRLVGDKSPLLTPETVEEISHVYPEARLIHIIRDGRDTAVSAAHHARNFGRKPGERGSGEGVFEDDRLRKLAADWNARVGRTVEDGPKLFGDCYAEVRYEDLLIRPEAEMARLLRFLGADEGGAGHCVNAASFEKLSRGRSRGEEDPSSFFRKGVAGDWKEAFTGSDRRIFEREAGPLLQRLGYTEKNNSQ</sequence>
<accession>A0A6G8QD85</accession>
<keyword evidence="2" id="KW-1185">Reference proteome</keyword>
<dbReference type="KEGG" id="rub:GBA63_17325"/>